<keyword evidence="1" id="KW-0732">Signal</keyword>
<name>A0A6M1S020_9HYPH</name>
<evidence type="ECO:0000313" key="3">
    <source>
        <dbReference type="Proteomes" id="UP000477849"/>
    </source>
</evidence>
<sequence length="81" mass="8712">MMKVWLLTVLALASAVQAQAQEAAVSSSSSTTTMADLIKQGYEIRTSSESGSKIIVFLQKDKTAYACEFTSLTRSRCGSIN</sequence>
<dbReference type="EMBL" id="JAAKZH010000003">
    <property type="protein sequence ID" value="NGO64465.1"/>
    <property type="molecule type" value="Genomic_DNA"/>
</dbReference>
<keyword evidence="3" id="KW-1185">Reference proteome</keyword>
<dbReference type="Proteomes" id="UP000477849">
    <property type="component" value="Unassembled WGS sequence"/>
</dbReference>
<protein>
    <submittedName>
        <fullName evidence="2">Uncharacterized protein</fullName>
    </submittedName>
</protein>
<feature type="chain" id="PRO_5027043843" evidence="1">
    <location>
        <begin position="21"/>
        <end position="81"/>
    </location>
</feature>
<accession>A0A6M1S020</accession>
<proteinExistence type="predicted"/>
<dbReference type="AlphaFoldDB" id="A0A6M1S020"/>
<evidence type="ECO:0000256" key="1">
    <source>
        <dbReference type="SAM" id="SignalP"/>
    </source>
</evidence>
<evidence type="ECO:0000313" key="2">
    <source>
        <dbReference type="EMBL" id="NGO64465.1"/>
    </source>
</evidence>
<comment type="caution">
    <text evidence="2">The sequence shown here is derived from an EMBL/GenBank/DDBJ whole genome shotgun (WGS) entry which is preliminary data.</text>
</comment>
<organism evidence="2 3">
    <name type="scientific">Rhizobium daejeonense</name>
    <dbReference type="NCBI Taxonomy" id="240521"/>
    <lineage>
        <taxon>Bacteria</taxon>
        <taxon>Pseudomonadati</taxon>
        <taxon>Pseudomonadota</taxon>
        <taxon>Alphaproteobacteria</taxon>
        <taxon>Hyphomicrobiales</taxon>
        <taxon>Rhizobiaceae</taxon>
        <taxon>Rhizobium/Agrobacterium group</taxon>
        <taxon>Rhizobium</taxon>
    </lineage>
</organism>
<reference evidence="2 3" key="1">
    <citation type="submission" date="2020-02" db="EMBL/GenBank/DDBJ databases">
        <title>Genome sequence of the type strain CCBAU10050 of Rhizobium daejeonense.</title>
        <authorList>
            <person name="Gao J."/>
            <person name="Sun J."/>
        </authorList>
    </citation>
    <scope>NUCLEOTIDE SEQUENCE [LARGE SCALE GENOMIC DNA]</scope>
    <source>
        <strain evidence="2 3">CCBAU10050</strain>
    </source>
</reference>
<feature type="signal peptide" evidence="1">
    <location>
        <begin position="1"/>
        <end position="20"/>
    </location>
</feature>
<gene>
    <name evidence="2" type="ORF">G6N76_12370</name>
</gene>